<dbReference type="AlphaFoldDB" id="A0A0G4JZA7"/>
<dbReference type="EMBL" id="CGIG01000001">
    <property type="protein sequence ID" value="CPR19299.1"/>
    <property type="molecule type" value="Genomic_DNA"/>
</dbReference>
<accession>A0A0G4JZA7</accession>
<evidence type="ECO:0000313" key="1">
    <source>
        <dbReference type="EMBL" id="CPR19299.1"/>
    </source>
</evidence>
<sequence length="42" mass="5101">MESVLGRLRRRLLSYLIFITHLKPMHRNPKLTTIFGLKKKMY</sequence>
<name>A0A0G4JZA7_9GAMM</name>
<organism evidence="1 2">
    <name type="scientific">Brenneria goodwinii</name>
    <dbReference type="NCBI Taxonomy" id="1109412"/>
    <lineage>
        <taxon>Bacteria</taxon>
        <taxon>Pseudomonadati</taxon>
        <taxon>Pseudomonadota</taxon>
        <taxon>Gammaproteobacteria</taxon>
        <taxon>Enterobacterales</taxon>
        <taxon>Pectobacteriaceae</taxon>
        <taxon>Brenneria</taxon>
    </lineage>
</organism>
<protein>
    <submittedName>
        <fullName evidence="1">Uncharacterized protein</fullName>
    </submittedName>
</protein>
<evidence type="ECO:0000313" key="2">
    <source>
        <dbReference type="Proteomes" id="UP000044377"/>
    </source>
</evidence>
<reference evidence="2" key="1">
    <citation type="submission" date="2015-01" db="EMBL/GenBank/DDBJ databases">
        <authorList>
            <person name="Paterson Steve"/>
        </authorList>
    </citation>
    <scope>NUCLEOTIDE SEQUENCE [LARGE SCALE GENOMIC DNA]</scope>
    <source>
        <strain evidence="2">OBR1</strain>
    </source>
</reference>
<keyword evidence="2" id="KW-1185">Reference proteome</keyword>
<dbReference type="Proteomes" id="UP000044377">
    <property type="component" value="Unassembled WGS sequence"/>
</dbReference>
<gene>
    <name evidence="1" type="ORF">BN1221_03687</name>
</gene>
<proteinExistence type="predicted"/>